<dbReference type="AlphaFoldDB" id="A0A9N9RYU7"/>
<protein>
    <recommendedName>
        <fullName evidence="4 5">NTF2-related export protein</fullName>
    </recommendedName>
</protein>
<evidence type="ECO:0000313" key="8">
    <source>
        <dbReference type="Proteomes" id="UP001153620"/>
    </source>
</evidence>
<dbReference type="EMBL" id="OU895879">
    <property type="protein sequence ID" value="CAG9807892.1"/>
    <property type="molecule type" value="Genomic_DNA"/>
</dbReference>
<keyword evidence="2 5" id="KW-0653">Protein transport</keyword>
<evidence type="ECO:0000256" key="3">
    <source>
        <dbReference type="ARBA" id="ARBA00023242"/>
    </source>
</evidence>
<dbReference type="Proteomes" id="UP001153620">
    <property type="component" value="Chromosome 3"/>
</dbReference>
<dbReference type="GO" id="GO:0015031">
    <property type="term" value="P:protein transport"/>
    <property type="evidence" value="ECO:0007669"/>
    <property type="project" value="UniProtKB-KW"/>
</dbReference>
<reference evidence="7" key="1">
    <citation type="submission" date="2022-01" db="EMBL/GenBank/DDBJ databases">
        <authorList>
            <person name="King R."/>
        </authorList>
    </citation>
    <scope>NUCLEOTIDE SEQUENCE</scope>
</reference>
<dbReference type="PANTHER" id="PTHR12612">
    <property type="entry name" value="NUCLEAR TRANSPORT FACTOR 2"/>
    <property type="match status" value="1"/>
</dbReference>
<dbReference type="CDD" id="cd00780">
    <property type="entry name" value="NTF2"/>
    <property type="match status" value="1"/>
</dbReference>
<proteinExistence type="predicted"/>
<dbReference type="InterPro" id="IPR002075">
    <property type="entry name" value="NTF2_dom"/>
</dbReference>
<keyword evidence="3 5" id="KW-0539">Nucleus</keyword>
<keyword evidence="8" id="KW-1185">Reference proteome</keyword>
<dbReference type="InterPro" id="IPR032710">
    <property type="entry name" value="NTF2-like_dom_sf"/>
</dbReference>
<comment type="function">
    <text evidence="5">Has a role in nuclear-cytoplasmic transport of proteins and mRNAs.</text>
</comment>
<dbReference type="FunFam" id="3.10.450.50:FF:000006">
    <property type="entry name" value="NTF2-related export protein 2 isoform 1"/>
    <property type="match status" value="1"/>
</dbReference>
<dbReference type="SUPFAM" id="SSF54427">
    <property type="entry name" value="NTF2-like"/>
    <property type="match status" value="1"/>
</dbReference>
<dbReference type="GO" id="GO:0005634">
    <property type="term" value="C:nucleus"/>
    <property type="evidence" value="ECO:0007669"/>
    <property type="project" value="UniProtKB-SubCell"/>
</dbReference>
<dbReference type="GO" id="GO:0006913">
    <property type="term" value="P:nucleocytoplasmic transport"/>
    <property type="evidence" value="ECO:0007669"/>
    <property type="project" value="UniProtKB-UniRule"/>
</dbReference>
<evidence type="ECO:0000259" key="6">
    <source>
        <dbReference type="PROSITE" id="PS50177"/>
    </source>
</evidence>
<keyword evidence="1 5" id="KW-0813">Transport</keyword>
<evidence type="ECO:0000256" key="5">
    <source>
        <dbReference type="RuleBase" id="RU369002"/>
    </source>
</evidence>
<dbReference type="GO" id="GO:0005737">
    <property type="term" value="C:cytoplasm"/>
    <property type="evidence" value="ECO:0007669"/>
    <property type="project" value="UniProtKB-SubCell"/>
</dbReference>
<name>A0A9N9RYU7_9DIPT</name>
<sequence>MSNVMDSTLREQINEASRVAEEFTKIYYDIVDKKKSIQKLYMDNGLLVYNGNGFQGESIGNFLKSLPDTTHQMTTLDAQPILDSSAGKSYLIQVSGTVKIYSQKSRAFQQSFLITAQDNKWKIVTDTFRLQDGICGEIKL</sequence>
<evidence type="ECO:0000313" key="7">
    <source>
        <dbReference type="EMBL" id="CAG9807892.1"/>
    </source>
</evidence>
<keyword evidence="5" id="KW-0963">Cytoplasm</keyword>
<evidence type="ECO:0000256" key="2">
    <source>
        <dbReference type="ARBA" id="ARBA00022927"/>
    </source>
</evidence>
<dbReference type="PROSITE" id="PS50177">
    <property type="entry name" value="NTF2_DOMAIN"/>
    <property type="match status" value="1"/>
</dbReference>
<dbReference type="GO" id="GO:0051028">
    <property type="term" value="P:mRNA transport"/>
    <property type="evidence" value="ECO:0007669"/>
    <property type="project" value="UniProtKB-UniRule"/>
</dbReference>
<organism evidence="7 8">
    <name type="scientific">Chironomus riparius</name>
    <dbReference type="NCBI Taxonomy" id="315576"/>
    <lineage>
        <taxon>Eukaryota</taxon>
        <taxon>Metazoa</taxon>
        <taxon>Ecdysozoa</taxon>
        <taxon>Arthropoda</taxon>
        <taxon>Hexapoda</taxon>
        <taxon>Insecta</taxon>
        <taxon>Pterygota</taxon>
        <taxon>Neoptera</taxon>
        <taxon>Endopterygota</taxon>
        <taxon>Diptera</taxon>
        <taxon>Nematocera</taxon>
        <taxon>Chironomoidea</taxon>
        <taxon>Chironomidae</taxon>
        <taxon>Chironominae</taxon>
        <taxon>Chironomus</taxon>
    </lineage>
</organism>
<gene>
    <name evidence="7" type="ORF">CHIRRI_LOCUS10738</name>
</gene>
<dbReference type="InterPro" id="IPR018222">
    <property type="entry name" value="Nuclear_transport_factor_2_euk"/>
</dbReference>
<accession>A0A9N9RYU7</accession>
<dbReference type="OrthoDB" id="25408at2759"/>
<comment type="subcellular location">
    <subcellularLocation>
        <location evidence="5">Cytoplasm</location>
    </subcellularLocation>
    <subcellularLocation>
        <location evidence="5">Nucleus</location>
    </subcellularLocation>
</comment>
<evidence type="ECO:0000256" key="4">
    <source>
        <dbReference type="ARBA" id="ARBA00070836"/>
    </source>
</evidence>
<feature type="domain" description="NTF2" evidence="6">
    <location>
        <begin position="19"/>
        <end position="130"/>
    </location>
</feature>
<dbReference type="Pfam" id="PF02136">
    <property type="entry name" value="NTF2"/>
    <property type="match status" value="1"/>
</dbReference>
<evidence type="ECO:0000256" key="1">
    <source>
        <dbReference type="ARBA" id="ARBA00022448"/>
    </source>
</evidence>
<dbReference type="InterPro" id="IPR045875">
    <property type="entry name" value="NTF2"/>
</dbReference>
<reference evidence="7" key="2">
    <citation type="submission" date="2022-10" db="EMBL/GenBank/DDBJ databases">
        <authorList>
            <consortium name="ENA_rothamsted_submissions"/>
            <consortium name="culmorum"/>
            <person name="King R."/>
        </authorList>
    </citation>
    <scope>NUCLEOTIDE SEQUENCE</scope>
</reference>
<dbReference type="Gene3D" id="3.10.450.50">
    <property type="match status" value="1"/>
</dbReference>